<gene>
    <name evidence="1" type="ORF">D1B33_12505</name>
</gene>
<dbReference type="AlphaFoldDB" id="A0A396SL16"/>
<dbReference type="EMBL" id="QWEI01000006">
    <property type="protein sequence ID" value="RHW35908.1"/>
    <property type="molecule type" value="Genomic_DNA"/>
</dbReference>
<protein>
    <submittedName>
        <fullName evidence="1">Uncharacterized protein</fullName>
    </submittedName>
</protein>
<keyword evidence="2" id="KW-1185">Reference proteome</keyword>
<evidence type="ECO:0000313" key="2">
    <source>
        <dbReference type="Proteomes" id="UP000265692"/>
    </source>
</evidence>
<dbReference type="Proteomes" id="UP000265692">
    <property type="component" value="Unassembled WGS sequence"/>
</dbReference>
<sequence>MKVMIISVKSQILTYVVKLVYSSDNNIQKISLISLPNGQLSAIFGGVRILGAGRANNDNGDRKNIRFLINEITNTPNQDWREKVLYERK</sequence>
<organism evidence="1 2">
    <name type="scientific">Ureibacillus yapensis</name>
    <dbReference type="NCBI Taxonomy" id="2304605"/>
    <lineage>
        <taxon>Bacteria</taxon>
        <taxon>Bacillati</taxon>
        <taxon>Bacillota</taxon>
        <taxon>Bacilli</taxon>
        <taxon>Bacillales</taxon>
        <taxon>Caryophanaceae</taxon>
        <taxon>Ureibacillus</taxon>
    </lineage>
</organism>
<comment type="caution">
    <text evidence="1">The sequence shown here is derived from an EMBL/GenBank/DDBJ whole genome shotgun (WGS) entry which is preliminary data.</text>
</comment>
<accession>A0A396SL16</accession>
<proteinExistence type="predicted"/>
<evidence type="ECO:0000313" key="1">
    <source>
        <dbReference type="EMBL" id="RHW35908.1"/>
    </source>
</evidence>
<reference evidence="1 2" key="1">
    <citation type="submission" date="2018-08" db="EMBL/GenBank/DDBJ databases">
        <title>Lysinibacillus sp. YLB-03 draft genome sequence.</title>
        <authorList>
            <person name="Yu L."/>
        </authorList>
    </citation>
    <scope>NUCLEOTIDE SEQUENCE [LARGE SCALE GENOMIC DNA]</scope>
    <source>
        <strain evidence="1 2">YLB-03</strain>
    </source>
</reference>
<name>A0A396SL16_9BACL</name>